<accession>A0A8H6IWY4</accession>
<keyword evidence="3" id="KW-1185">Reference proteome</keyword>
<feature type="compositionally biased region" description="Polar residues" evidence="1">
    <location>
        <begin position="89"/>
        <end position="98"/>
    </location>
</feature>
<proteinExistence type="predicted"/>
<comment type="caution">
    <text evidence="2">The sequence shown here is derived from an EMBL/GenBank/DDBJ whole genome shotgun (WGS) entry which is preliminary data.</text>
</comment>
<organism evidence="2 3">
    <name type="scientific">Colletotrichum sojae</name>
    <dbReference type="NCBI Taxonomy" id="2175907"/>
    <lineage>
        <taxon>Eukaryota</taxon>
        <taxon>Fungi</taxon>
        <taxon>Dikarya</taxon>
        <taxon>Ascomycota</taxon>
        <taxon>Pezizomycotina</taxon>
        <taxon>Sordariomycetes</taxon>
        <taxon>Hypocreomycetidae</taxon>
        <taxon>Glomerellales</taxon>
        <taxon>Glomerellaceae</taxon>
        <taxon>Colletotrichum</taxon>
        <taxon>Colletotrichum orchidearum species complex</taxon>
    </lineage>
</organism>
<gene>
    <name evidence="2" type="ORF">CSOJ01_11603</name>
</gene>
<reference evidence="2 3" key="1">
    <citation type="journal article" date="2020" name="Phytopathology">
        <title>Genome Sequence Resources of Colletotrichum truncatum, C. plurivorum, C. musicola, and C. sojae: Four Species Pathogenic to Soybean (Glycine max).</title>
        <authorList>
            <person name="Rogerio F."/>
            <person name="Boufleur T.R."/>
            <person name="Ciampi-Guillardi M."/>
            <person name="Sukno S.A."/>
            <person name="Thon M.R."/>
            <person name="Massola Junior N.S."/>
            <person name="Baroncelli R."/>
        </authorList>
    </citation>
    <scope>NUCLEOTIDE SEQUENCE [LARGE SCALE GENOMIC DNA]</scope>
    <source>
        <strain evidence="2 3">LFN0009</strain>
    </source>
</reference>
<dbReference type="EMBL" id="WIGN01000272">
    <property type="protein sequence ID" value="KAF6802422.1"/>
    <property type="molecule type" value="Genomic_DNA"/>
</dbReference>
<feature type="region of interest" description="Disordered" evidence="1">
    <location>
        <begin position="64"/>
        <end position="98"/>
    </location>
</feature>
<name>A0A8H6IWY4_9PEZI</name>
<dbReference type="AlphaFoldDB" id="A0A8H6IWY4"/>
<evidence type="ECO:0000313" key="2">
    <source>
        <dbReference type="EMBL" id="KAF6802422.1"/>
    </source>
</evidence>
<protein>
    <submittedName>
        <fullName evidence="2">Uncharacterized protein</fullName>
    </submittedName>
</protein>
<feature type="compositionally biased region" description="Low complexity" evidence="1">
    <location>
        <begin position="78"/>
        <end position="88"/>
    </location>
</feature>
<dbReference type="Proteomes" id="UP000652219">
    <property type="component" value="Unassembled WGS sequence"/>
</dbReference>
<evidence type="ECO:0000313" key="3">
    <source>
        <dbReference type="Proteomes" id="UP000652219"/>
    </source>
</evidence>
<evidence type="ECO:0000256" key="1">
    <source>
        <dbReference type="SAM" id="MobiDB-lite"/>
    </source>
</evidence>
<sequence>MKWHVPMEMDGFGVFSVKEAEPQPHNDIAPPRALTHRAAGAPGAQAGSLPCRQTLRHHHARIAARPPTTGGRVSHVESSPSPARAAPSVTMTTPPTADQASGLALIHALLEP</sequence>